<accession>A0AAN8PAT8</accession>
<comment type="caution">
    <text evidence="2">The sequence shown here is derived from an EMBL/GenBank/DDBJ whole genome shotgun (WGS) entry which is preliminary data.</text>
</comment>
<name>A0AAN8PAT8_POLSC</name>
<dbReference type="Proteomes" id="UP001372834">
    <property type="component" value="Unassembled WGS sequence"/>
</dbReference>
<gene>
    <name evidence="2" type="ORF">RUM43_006160</name>
</gene>
<proteinExistence type="predicted"/>
<organism evidence="2 3">
    <name type="scientific">Polyplax serrata</name>
    <name type="common">Common mouse louse</name>
    <dbReference type="NCBI Taxonomy" id="468196"/>
    <lineage>
        <taxon>Eukaryota</taxon>
        <taxon>Metazoa</taxon>
        <taxon>Ecdysozoa</taxon>
        <taxon>Arthropoda</taxon>
        <taxon>Hexapoda</taxon>
        <taxon>Insecta</taxon>
        <taxon>Pterygota</taxon>
        <taxon>Neoptera</taxon>
        <taxon>Paraneoptera</taxon>
        <taxon>Psocodea</taxon>
        <taxon>Troctomorpha</taxon>
        <taxon>Phthiraptera</taxon>
        <taxon>Anoplura</taxon>
        <taxon>Polyplacidae</taxon>
        <taxon>Polyplax</taxon>
    </lineage>
</organism>
<evidence type="ECO:0000313" key="3">
    <source>
        <dbReference type="Proteomes" id="UP001372834"/>
    </source>
</evidence>
<sequence>MKRFVAVALFQNKNTSDMVGGCVGKSEGSSSHSECERTEPFGRDTISGKKERGGRDPKMTTTTTMMTQSGEKPLRNGGRGRQLPWETNHLIVREGREKPSDDFLAPSHGDPKAAHFPPDQPSGR</sequence>
<feature type="compositionally biased region" description="Basic and acidic residues" evidence="1">
    <location>
        <begin position="91"/>
        <end position="101"/>
    </location>
</feature>
<evidence type="ECO:0000256" key="1">
    <source>
        <dbReference type="SAM" id="MobiDB-lite"/>
    </source>
</evidence>
<evidence type="ECO:0000313" key="2">
    <source>
        <dbReference type="EMBL" id="KAK6625861.1"/>
    </source>
</evidence>
<dbReference type="EMBL" id="JAWJWE010000037">
    <property type="protein sequence ID" value="KAK6625861.1"/>
    <property type="molecule type" value="Genomic_DNA"/>
</dbReference>
<dbReference type="AlphaFoldDB" id="A0AAN8PAT8"/>
<feature type="compositionally biased region" description="Basic and acidic residues" evidence="1">
    <location>
        <begin position="33"/>
        <end position="58"/>
    </location>
</feature>
<reference evidence="2 3" key="1">
    <citation type="submission" date="2023-10" db="EMBL/GenBank/DDBJ databases">
        <title>Genomes of two closely related lineages of the louse Polyplax serrata with different host specificities.</title>
        <authorList>
            <person name="Martinu J."/>
            <person name="Tarabai H."/>
            <person name="Stefka J."/>
            <person name="Hypsa V."/>
        </authorList>
    </citation>
    <scope>NUCLEOTIDE SEQUENCE [LARGE SCALE GENOMIC DNA]</scope>
    <source>
        <strain evidence="2">HR10_N</strain>
    </source>
</reference>
<feature type="region of interest" description="Disordered" evidence="1">
    <location>
        <begin position="16"/>
        <end position="124"/>
    </location>
</feature>
<protein>
    <submittedName>
        <fullName evidence="2">Uncharacterized protein</fullName>
    </submittedName>
</protein>